<name>A0A6J7FDN0_9ZZZZ</name>
<proteinExistence type="predicted"/>
<dbReference type="InterPro" id="IPR025736">
    <property type="entry name" value="PucR_C-HTH_dom"/>
</dbReference>
<dbReference type="AlphaFoldDB" id="A0A6J7FDN0"/>
<gene>
    <name evidence="3" type="ORF">UFOPK3492_00391</name>
</gene>
<sequence length="503" mass="54233">MLTLAELLRMPQVERARPLVVAGEEGLARSVRWVHTSEIFEIGPLLQGGEVLLTTGLGLVGRRPSEIATYVSNLVDRNVTALVVEIGRTFSTLPPTLLSNSTKYGLTLIELHQIVPFVEITEATHREIISREQGTKPSQSGPNNLFLEHLASGATIRSIIELANRISGEVVSYVDSAGEVVVASAEEIPTGPPSTSTEVSINGRLRGAINIFGSKKNSHQAVGVATAQSLAVLLSRSDMPVALVRREWLLSLMASPDDPEIASDIRAKAAGLELVGNTLQPVIFSGFSINDRSPLLASLASSRVGLVIDLDDCLAVISITPRERTKERARRELLEATLNSLTTSLDISLRQRLRITAGDPVTDISSLGRNMRTARSASRINELLGNSASIRYASELGAHQLLANSVPDRTLELFVDEQIGALIDADARGSRDLVGTLEALARAGFSKTIASEALGIRRQTLHNRLGKISEVLGPTALEDSERRFSLQVALVAWRLRISAAARR</sequence>
<dbReference type="InterPro" id="IPR012914">
    <property type="entry name" value="PucR_dom"/>
</dbReference>
<dbReference type="PANTHER" id="PTHR33744">
    <property type="entry name" value="CARBOHYDRATE DIACID REGULATOR"/>
    <property type="match status" value="1"/>
</dbReference>
<feature type="domain" description="PucR C-terminal helix-turn-helix" evidence="2">
    <location>
        <begin position="433"/>
        <end position="491"/>
    </location>
</feature>
<accession>A0A6J7FDN0</accession>
<feature type="domain" description="Purine catabolism PurC-like" evidence="1">
    <location>
        <begin position="6"/>
        <end position="128"/>
    </location>
</feature>
<dbReference type="Pfam" id="PF07905">
    <property type="entry name" value="PucR"/>
    <property type="match status" value="1"/>
</dbReference>
<dbReference type="InterPro" id="IPR051448">
    <property type="entry name" value="CdaR-like_regulators"/>
</dbReference>
<organism evidence="3">
    <name type="scientific">freshwater metagenome</name>
    <dbReference type="NCBI Taxonomy" id="449393"/>
    <lineage>
        <taxon>unclassified sequences</taxon>
        <taxon>metagenomes</taxon>
        <taxon>ecological metagenomes</taxon>
    </lineage>
</organism>
<dbReference type="InterPro" id="IPR042070">
    <property type="entry name" value="PucR_C-HTH_sf"/>
</dbReference>
<dbReference type="Gene3D" id="1.10.10.2840">
    <property type="entry name" value="PucR C-terminal helix-turn-helix domain"/>
    <property type="match status" value="1"/>
</dbReference>
<evidence type="ECO:0000259" key="2">
    <source>
        <dbReference type="Pfam" id="PF13556"/>
    </source>
</evidence>
<dbReference type="PANTHER" id="PTHR33744:SF1">
    <property type="entry name" value="DNA-BINDING TRANSCRIPTIONAL ACTIVATOR ADER"/>
    <property type="match status" value="1"/>
</dbReference>
<dbReference type="Pfam" id="PF13556">
    <property type="entry name" value="HTH_30"/>
    <property type="match status" value="1"/>
</dbReference>
<protein>
    <submittedName>
        <fullName evidence="3">Unannotated protein</fullName>
    </submittedName>
</protein>
<reference evidence="3" key="1">
    <citation type="submission" date="2020-05" db="EMBL/GenBank/DDBJ databases">
        <authorList>
            <person name="Chiriac C."/>
            <person name="Salcher M."/>
            <person name="Ghai R."/>
            <person name="Kavagutti S V."/>
        </authorList>
    </citation>
    <scope>NUCLEOTIDE SEQUENCE</scope>
</reference>
<evidence type="ECO:0000259" key="1">
    <source>
        <dbReference type="Pfam" id="PF07905"/>
    </source>
</evidence>
<dbReference type="EMBL" id="CAFBMD010000017">
    <property type="protein sequence ID" value="CAB4891515.1"/>
    <property type="molecule type" value="Genomic_DNA"/>
</dbReference>
<evidence type="ECO:0000313" key="3">
    <source>
        <dbReference type="EMBL" id="CAB4891515.1"/>
    </source>
</evidence>